<sequence length="123" mass="14398">MDKTGQKREACRSREKFKAVAVNRGRKTEQNAKRMAKNANAIKSYSSFKRIKKRRGPKLQILQIVIMVHQQHATDVHPDELHPPNMRYDLMDANKNIDLEHVQCPPESKILMNIIKNHPLRFM</sequence>
<gene>
    <name evidence="1" type="ORF">Tci_556016</name>
</gene>
<comment type="caution">
    <text evidence="1">The sequence shown here is derived from an EMBL/GenBank/DDBJ whole genome shotgun (WGS) entry which is preliminary data.</text>
</comment>
<dbReference type="EMBL" id="BKCJ010330755">
    <property type="protein sequence ID" value="GEZ84043.1"/>
    <property type="molecule type" value="Genomic_DNA"/>
</dbReference>
<organism evidence="1">
    <name type="scientific">Tanacetum cinerariifolium</name>
    <name type="common">Dalmatian daisy</name>
    <name type="synonym">Chrysanthemum cinerariifolium</name>
    <dbReference type="NCBI Taxonomy" id="118510"/>
    <lineage>
        <taxon>Eukaryota</taxon>
        <taxon>Viridiplantae</taxon>
        <taxon>Streptophyta</taxon>
        <taxon>Embryophyta</taxon>
        <taxon>Tracheophyta</taxon>
        <taxon>Spermatophyta</taxon>
        <taxon>Magnoliopsida</taxon>
        <taxon>eudicotyledons</taxon>
        <taxon>Gunneridae</taxon>
        <taxon>Pentapetalae</taxon>
        <taxon>asterids</taxon>
        <taxon>campanulids</taxon>
        <taxon>Asterales</taxon>
        <taxon>Asteraceae</taxon>
        <taxon>Asteroideae</taxon>
        <taxon>Anthemideae</taxon>
        <taxon>Anthemidinae</taxon>
        <taxon>Tanacetum</taxon>
    </lineage>
</organism>
<accession>A0A699IT61</accession>
<dbReference type="AlphaFoldDB" id="A0A699IT61"/>
<reference evidence="1" key="1">
    <citation type="journal article" date="2019" name="Sci. Rep.">
        <title>Draft genome of Tanacetum cinerariifolium, the natural source of mosquito coil.</title>
        <authorList>
            <person name="Yamashiro T."/>
            <person name="Shiraishi A."/>
            <person name="Satake H."/>
            <person name="Nakayama K."/>
        </authorList>
    </citation>
    <scope>NUCLEOTIDE SEQUENCE</scope>
</reference>
<name>A0A699IT61_TANCI</name>
<evidence type="ECO:0000313" key="1">
    <source>
        <dbReference type="EMBL" id="GEZ84043.1"/>
    </source>
</evidence>
<protein>
    <submittedName>
        <fullName evidence="1">Uncharacterized protein</fullName>
    </submittedName>
</protein>
<proteinExistence type="predicted"/>